<feature type="region of interest" description="Disordered" evidence="1">
    <location>
        <begin position="76"/>
        <end position="102"/>
    </location>
</feature>
<reference evidence="2 4" key="1">
    <citation type="submission" date="2023-07" db="EMBL/GenBank/DDBJ databases">
        <title>Sorghum-associated microbial communities from plants grown in Nebraska, USA.</title>
        <authorList>
            <person name="Schachtman D."/>
        </authorList>
    </citation>
    <scope>NUCLEOTIDE SEQUENCE</scope>
    <source>
        <strain evidence="2">DS1006</strain>
        <strain evidence="3 4">DS1016</strain>
    </source>
</reference>
<evidence type="ECO:0008006" key="6">
    <source>
        <dbReference type="Google" id="ProtNLM"/>
    </source>
</evidence>
<dbReference type="Proteomes" id="UP001230951">
    <property type="component" value="Unassembled WGS sequence"/>
</dbReference>
<feature type="region of interest" description="Disordered" evidence="1">
    <location>
        <begin position="1"/>
        <end position="48"/>
    </location>
</feature>
<dbReference type="EMBL" id="JAUSTF010000003">
    <property type="protein sequence ID" value="MDQ0180522.1"/>
    <property type="molecule type" value="Genomic_DNA"/>
</dbReference>
<protein>
    <recommendedName>
        <fullName evidence="6">Sugar ABC transporter ATPase</fullName>
    </recommendedName>
</protein>
<evidence type="ECO:0000313" key="3">
    <source>
        <dbReference type="EMBL" id="MDQ0180522.1"/>
    </source>
</evidence>
<dbReference type="Proteomes" id="UP001242995">
    <property type="component" value="Unassembled WGS sequence"/>
</dbReference>
<dbReference type="EMBL" id="JAUSRG010000005">
    <property type="protein sequence ID" value="MDP9905390.1"/>
    <property type="molecule type" value="Genomic_DNA"/>
</dbReference>
<organism evidence="2 5">
    <name type="scientific">Arthrobacter bambusae</name>
    <dbReference type="NCBI Taxonomy" id="1338426"/>
    <lineage>
        <taxon>Bacteria</taxon>
        <taxon>Bacillati</taxon>
        <taxon>Actinomycetota</taxon>
        <taxon>Actinomycetes</taxon>
        <taxon>Micrococcales</taxon>
        <taxon>Micrococcaceae</taxon>
        <taxon>Arthrobacter</taxon>
    </lineage>
</organism>
<evidence type="ECO:0000313" key="5">
    <source>
        <dbReference type="Proteomes" id="UP001242995"/>
    </source>
</evidence>
<proteinExistence type="predicted"/>
<dbReference type="RefSeq" id="WP_306961421.1">
    <property type="nucleotide sequence ID" value="NZ_JAUSRG010000005.1"/>
</dbReference>
<evidence type="ECO:0000256" key="1">
    <source>
        <dbReference type="SAM" id="MobiDB-lite"/>
    </source>
</evidence>
<comment type="caution">
    <text evidence="2">The sequence shown here is derived from an EMBL/GenBank/DDBJ whole genome shotgun (WGS) entry which is preliminary data.</text>
</comment>
<gene>
    <name evidence="2" type="ORF">J2S90_002356</name>
    <name evidence="3" type="ORF">J2S93_001944</name>
</gene>
<sequence length="102" mass="10761">MEMNVQPEEIGPEVPEADALEQRTPVLPEGSGELTEMDGLPGDVPEPDVIEQRTEVQPGGAGYDRIAVTEAEAAEADLIDQATELSPGAEDEYPDAAEDPGT</sequence>
<accession>A0AAW8DCF5</accession>
<evidence type="ECO:0000313" key="4">
    <source>
        <dbReference type="Proteomes" id="UP001230951"/>
    </source>
</evidence>
<name>A0AAW8DCF5_9MICC</name>
<dbReference type="AlphaFoldDB" id="A0AAW8DCF5"/>
<evidence type="ECO:0000313" key="2">
    <source>
        <dbReference type="EMBL" id="MDP9905390.1"/>
    </source>
</evidence>
<feature type="compositionally biased region" description="Acidic residues" evidence="1">
    <location>
        <begin position="89"/>
        <end position="102"/>
    </location>
</feature>
<keyword evidence="4" id="KW-1185">Reference proteome</keyword>